<reference evidence="3" key="1">
    <citation type="submission" date="2021-03" db="EMBL/GenBank/DDBJ databases">
        <authorList>
            <person name="Bekaert M."/>
        </authorList>
    </citation>
    <scope>NUCLEOTIDE SEQUENCE</scope>
</reference>
<accession>A0A8S3QAC5</accession>
<dbReference type="PANTHER" id="PTHR46957">
    <property type="entry name" value="CYTOKINE RECEPTOR"/>
    <property type="match status" value="1"/>
</dbReference>
<protein>
    <submittedName>
        <fullName evidence="3">PTPRQ</fullName>
        <ecNumber evidence="3">3.1.3.48</ecNumber>
    </submittedName>
</protein>
<feature type="domain" description="Fibronectin type-III" evidence="2">
    <location>
        <begin position="384"/>
        <end position="499"/>
    </location>
</feature>
<dbReference type="InterPro" id="IPR003961">
    <property type="entry name" value="FN3_dom"/>
</dbReference>
<name>A0A8S3QAC5_MYTED</name>
<dbReference type="CDD" id="cd00063">
    <property type="entry name" value="FN3"/>
    <property type="match status" value="3"/>
</dbReference>
<dbReference type="EMBL" id="CAJPWZ010000467">
    <property type="protein sequence ID" value="CAG2193862.1"/>
    <property type="molecule type" value="Genomic_DNA"/>
</dbReference>
<organism evidence="3 4">
    <name type="scientific">Mytilus edulis</name>
    <name type="common">Blue mussel</name>
    <dbReference type="NCBI Taxonomy" id="6550"/>
    <lineage>
        <taxon>Eukaryota</taxon>
        <taxon>Metazoa</taxon>
        <taxon>Spiralia</taxon>
        <taxon>Lophotrochozoa</taxon>
        <taxon>Mollusca</taxon>
        <taxon>Bivalvia</taxon>
        <taxon>Autobranchia</taxon>
        <taxon>Pteriomorphia</taxon>
        <taxon>Mytilida</taxon>
        <taxon>Mytiloidea</taxon>
        <taxon>Mytilidae</taxon>
        <taxon>Mytilinae</taxon>
        <taxon>Mytilus</taxon>
    </lineage>
</organism>
<dbReference type="PANTHER" id="PTHR46957:SF3">
    <property type="entry name" value="CYTOKINE RECEPTOR"/>
    <property type="match status" value="1"/>
</dbReference>
<dbReference type="InterPro" id="IPR050713">
    <property type="entry name" value="RTP_Phos/Ushers"/>
</dbReference>
<dbReference type="GO" id="GO:0016020">
    <property type="term" value="C:membrane"/>
    <property type="evidence" value="ECO:0007669"/>
    <property type="project" value="UniProtKB-SubCell"/>
</dbReference>
<dbReference type="Pfam" id="PF00041">
    <property type="entry name" value="fn3"/>
    <property type="match status" value="2"/>
</dbReference>
<keyword evidence="3" id="KW-0378">Hydrolase</keyword>
<sequence length="574" mass="63231">MGKLDIRTIYIIFASAFLVNPVLLQNSTTISTSQSSSQVPPSTTMAITTTILAPPITTPLATTAPMPTSLPTTTTQPTTTTTTATTTTAVPIEIGKNCSSSPGSCESNDLNSECKEEKCQCKDGFFELGVNCEPLTSLLPTSLSLTSTETTITVAWDRPTGLNSSEYQLEYKVSVKGDNFDQTNTTTEENITVSGLTAGQIYNVYVLTVFNDSIPSESVNKSIATIPSPPDCPSTNGYKAPNITITWNQIAGADEYSVQFESRTSFNVTHANASINFVDPGRNYIIKLITYAHNRTSKIGTCVIRTESEVPDPPKNVTIAGTLGKDNFNISITEPDELRGDIAGYRINIYGKNYMDEELFMLIKSDLILDTMDNVYQITGLQAEPGQVTSFNMSTERDSFTIEFQRPIEPNGDIIQYVIVVNGPQVCKEYRLENISFVVNQSCDGVPSKSQIQLNQKKMELSVTELSPFVEYRVNIWAYTKEGQGVIFPTTVMTAISAPYMPRNVIATAVTSTSVRVEWETPQNKTGPTNYTVTAFNEIDKRDVKSTSCNTHSKIKPFIIQISHCTIWEWFIIY</sequence>
<dbReference type="GO" id="GO:0004725">
    <property type="term" value="F:protein tyrosine phosphatase activity"/>
    <property type="evidence" value="ECO:0007669"/>
    <property type="project" value="UniProtKB-EC"/>
</dbReference>
<evidence type="ECO:0000259" key="2">
    <source>
        <dbReference type="PROSITE" id="PS50853"/>
    </source>
</evidence>
<dbReference type="InterPro" id="IPR013783">
    <property type="entry name" value="Ig-like_fold"/>
</dbReference>
<dbReference type="OrthoDB" id="6272991at2759"/>
<evidence type="ECO:0000313" key="4">
    <source>
        <dbReference type="Proteomes" id="UP000683360"/>
    </source>
</evidence>
<dbReference type="Gene3D" id="2.60.40.10">
    <property type="entry name" value="Immunoglobulins"/>
    <property type="match status" value="3"/>
</dbReference>
<gene>
    <name evidence="3" type="ORF">MEDL_9005</name>
</gene>
<dbReference type="SMART" id="SM00060">
    <property type="entry name" value="FN3"/>
    <property type="match status" value="4"/>
</dbReference>
<evidence type="ECO:0000313" key="3">
    <source>
        <dbReference type="EMBL" id="CAG2193862.1"/>
    </source>
</evidence>
<dbReference type="Proteomes" id="UP000683360">
    <property type="component" value="Unassembled WGS sequence"/>
</dbReference>
<feature type="domain" description="Fibronectin type-III" evidence="2">
    <location>
        <begin position="139"/>
        <end position="229"/>
    </location>
</feature>
<dbReference type="PROSITE" id="PS50853">
    <property type="entry name" value="FN3"/>
    <property type="match status" value="2"/>
</dbReference>
<keyword evidence="4" id="KW-1185">Reference proteome</keyword>
<comment type="caution">
    <text evidence="3">The sequence shown here is derived from an EMBL/GenBank/DDBJ whole genome shotgun (WGS) entry which is preliminary data.</text>
</comment>
<evidence type="ECO:0000256" key="1">
    <source>
        <dbReference type="SAM" id="MobiDB-lite"/>
    </source>
</evidence>
<feature type="region of interest" description="Disordered" evidence="1">
    <location>
        <begin position="60"/>
        <end position="83"/>
    </location>
</feature>
<proteinExistence type="predicted"/>
<dbReference type="EC" id="3.1.3.48" evidence="3"/>
<dbReference type="InterPro" id="IPR036116">
    <property type="entry name" value="FN3_sf"/>
</dbReference>
<dbReference type="AlphaFoldDB" id="A0A8S3QAC5"/>
<dbReference type="SUPFAM" id="SSF49265">
    <property type="entry name" value="Fibronectin type III"/>
    <property type="match status" value="2"/>
</dbReference>